<protein>
    <submittedName>
        <fullName evidence="1">Uncharacterized protein</fullName>
    </submittedName>
</protein>
<organism evidence="1 2">
    <name type="scientific">Dryococelus australis</name>
    <dbReference type="NCBI Taxonomy" id="614101"/>
    <lineage>
        <taxon>Eukaryota</taxon>
        <taxon>Metazoa</taxon>
        <taxon>Ecdysozoa</taxon>
        <taxon>Arthropoda</taxon>
        <taxon>Hexapoda</taxon>
        <taxon>Insecta</taxon>
        <taxon>Pterygota</taxon>
        <taxon>Neoptera</taxon>
        <taxon>Polyneoptera</taxon>
        <taxon>Phasmatodea</taxon>
        <taxon>Verophasmatodea</taxon>
        <taxon>Anareolatae</taxon>
        <taxon>Phasmatidae</taxon>
        <taxon>Eurycanthinae</taxon>
        <taxon>Dryococelus</taxon>
    </lineage>
</organism>
<dbReference type="Proteomes" id="UP001159363">
    <property type="component" value="Chromosome 1"/>
</dbReference>
<comment type="caution">
    <text evidence="1">The sequence shown here is derived from an EMBL/GenBank/DDBJ whole genome shotgun (WGS) entry which is preliminary data.</text>
</comment>
<reference evidence="1 2" key="1">
    <citation type="submission" date="2023-02" db="EMBL/GenBank/DDBJ databases">
        <title>LHISI_Scaffold_Assembly.</title>
        <authorList>
            <person name="Stuart O.P."/>
            <person name="Cleave R."/>
            <person name="Magrath M.J.L."/>
            <person name="Mikheyev A.S."/>
        </authorList>
    </citation>
    <scope>NUCLEOTIDE SEQUENCE [LARGE SCALE GENOMIC DNA]</scope>
    <source>
        <strain evidence="1">Daus_M_001</strain>
        <tissue evidence="1">Leg muscle</tissue>
    </source>
</reference>
<evidence type="ECO:0000313" key="1">
    <source>
        <dbReference type="EMBL" id="KAJ8895896.1"/>
    </source>
</evidence>
<gene>
    <name evidence="1" type="ORF">PR048_001236</name>
</gene>
<keyword evidence="2" id="KW-1185">Reference proteome</keyword>
<dbReference type="InterPro" id="IPR012337">
    <property type="entry name" value="RNaseH-like_sf"/>
</dbReference>
<accession>A0ABQ9IHS5</accession>
<name>A0ABQ9IHS5_9NEOP</name>
<sequence length="204" mass="23073">MFDIFGTVQLLYNFIEGSPTRHAIFEQISKSVETKLRTLKSLSTSRWACTAEVVAAVSQNFPAVVKTISHVIENNTFPEQLVSFEFFVGIGFTHPILQVIVKVSKLHQDPKLDIFTAVGEVRHLRSSVQAMRSDCEENEVQVPSSTRRKKDEIRTKVYYPILDSLVQGIDEQFSQETIAIVTVAGNMFKLDITKGEIAILYEEF</sequence>
<dbReference type="SUPFAM" id="SSF53098">
    <property type="entry name" value="Ribonuclease H-like"/>
    <property type="match status" value="1"/>
</dbReference>
<proteinExistence type="predicted"/>
<dbReference type="EMBL" id="JARBHB010000001">
    <property type="protein sequence ID" value="KAJ8895896.1"/>
    <property type="molecule type" value="Genomic_DNA"/>
</dbReference>
<evidence type="ECO:0000313" key="2">
    <source>
        <dbReference type="Proteomes" id="UP001159363"/>
    </source>
</evidence>